<name>A0A1G9MLW2_9ACTN</name>
<dbReference type="InterPro" id="IPR027417">
    <property type="entry name" value="P-loop_NTPase"/>
</dbReference>
<dbReference type="AlphaFoldDB" id="A0A1G9MLW2"/>
<dbReference type="PANTHER" id="PTHR24221">
    <property type="entry name" value="ATP-BINDING CASSETTE SUB-FAMILY B"/>
    <property type="match status" value="1"/>
</dbReference>
<dbReference type="CDD" id="cd07346">
    <property type="entry name" value="ABC_6TM_exporters"/>
    <property type="match status" value="1"/>
</dbReference>
<evidence type="ECO:0000256" key="10">
    <source>
        <dbReference type="SAM" id="Phobius"/>
    </source>
</evidence>
<dbReference type="InterPro" id="IPR036640">
    <property type="entry name" value="ABC1_TM_sf"/>
</dbReference>
<dbReference type="RefSeq" id="WP_091054222.1">
    <property type="nucleotide sequence ID" value="NZ_FNGF01000009.1"/>
</dbReference>
<dbReference type="GO" id="GO:0005524">
    <property type="term" value="F:ATP binding"/>
    <property type="evidence" value="ECO:0007669"/>
    <property type="project" value="UniProtKB-KW"/>
</dbReference>
<keyword evidence="5 10" id="KW-0812">Transmembrane</keyword>
<organism evidence="13 14">
    <name type="scientific">Glycomyces sambucus</name>
    <dbReference type="NCBI Taxonomy" id="380244"/>
    <lineage>
        <taxon>Bacteria</taxon>
        <taxon>Bacillati</taxon>
        <taxon>Actinomycetota</taxon>
        <taxon>Actinomycetes</taxon>
        <taxon>Glycomycetales</taxon>
        <taxon>Glycomycetaceae</taxon>
        <taxon>Glycomyces</taxon>
    </lineage>
</organism>
<dbReference type="SMART" id="SM00382">
    <property type="entry name" value="AAA"/>
    <property type="match status" value="1"/>
</dbReference>
<feature type="transmembrane region" description="Helical" evidence="10">
    <location>
        <begin position="78"/>
        <end position="99"/>
    </location>
</feature>
<dbReference type="Gene3D" id="1.20.1560.10">
    <property type="entry name" value="ABC transporter type 1, transmembrane domain"/>
    <property type="match status" value="1"/>
</dbReference>
<dbReference type="SUPFAM" id="SSF52540">
    <property type="entry name" value="P-loop containing nucleoside triphosphate hydrolases"/>
    <property type="match status" value="1"/>
</dbReference>
<evidence type="ECO:0000313" key="14">
    <source>
        <dbReference type="Proteomes" id="UP000198662"/>
    </source>
</evidence>
<dbReference type="GO" id="GO:0005886">
    <property type="term" value="C:plasma membrane"/>
    <property type="evidence" value="ECO:0007669"/>
    <property type="project" value="UniProtKB-SubCell"/>
</dbReference>
<evidence type="ECO:0000256" key="9">
    <source>
        <dbReference type="ARBA" id="ARBA00023136"/>
    </source>
</evidence>
<dbReference type="InterPro" id="IPR003439">
    <property type="entry name" value="ABC_transporter-like_ATP-bd"/>
</dbReference>
<dbReference type="FunFam" id="3.40.50.300:FF:001001">
    <property type="entry name" value="Multidrug ABC transporter ATP-binding protein"/>
    <property type="match status" value="1"/>
</dbReference>
<dbReference type="Proteomes" id="UP000198662">
    <property type="component" value="Unassembled WGS sequence"/>
</dbReference>
<keyword evidence="14" id="KW-1185">Reference proteome</keyword>
<evidence type="ECO:0000259" key="11">
    <source>
        <dbReference type="PROSITE" id="PS50893"/>
    </source>
</evidence>
<dbReference type="Pfam" id="PF00664">
    <property type="entry name" value="ABC_membrane"/>
    <property type="match status" value="1"/>
</dbReference>
<feature type="domain" description="ABC transporter" evidence="11">
    <location>
        <begin position="351"/>
        <end position="585"/>
    </location>
</feature>
<feature type="transmembrane region" description="Helical" evidence="10">
    <location>
        <begin position="37"/>
        <end position="58"/>
    </location>
</feature>
<dbReference type="PROSITE" id="PS50893">
    <property type="entry name" value="ABC_TRANSPORTER_2"/>
    <property type="match status" value="1"/>
</dbReference>
<gene>
    <name evidence="13" type="ORF">SAMN05216298_5055</name>
</gene>
<protein>
    <submittedName>
        <fullName evidence="13">ABC-type multidrug transport system, ATPase and permease component</fullName>
    </submittedName>
</protein>
<keyword evidence="3" id="KW-1003">Cell membrane</keyword>
<reference evidence="14" key="1">
    <citation type="submission" date="2016-10" db="EMBL/GenBank/DDBJ databases">
        <authorList>
            <person name="Varghese N."/>
            <person name="Submissions S."/>
        </authorList>
    </citation>
    <scope>NUCLEOTIDE SEQUENCE [LARGE SCALE GENOMIC DNA]</scope>
    <source>
        <strain evidence="14">CGMCC 4.3147</strain>
    </source>
</reference>
<evidence type="ECO:0000256" key="3">
    <source>
        <dbReference type="ARBA" id="ARBA00022475"/>
    </source>
</evidence>
<dbReference type="STRING" id="380244.SAMN05216298_5055"/>
<evidence type="ECO:0000256" key="1">
    <source>
        <dbReference type="ARBA" id="ARBA00004651"/>
    </source>
</evidence>
<dbReference type="GO" id="GO:0016887">
    <property type="term" value="F:ATP hydrolysis activity"/>
    <property type="evidence" value="ECO:0007669"/>
    <property type="project" value="InterPro"/>
</dbReference>
<dbReference type="PANTHER" id="PTHR24221:SF654">
    <property type="entry name" value="ATP-BINDING CASSETTE SUB-FAMILY B MEMBER 6"/>
    <property type="match status" value="1"/>
</dbReference>
<dbReference type="GO" id="GO:0140359">
    <property type="term" value="F:ABC-type transporter activity"/>
    <property type="evidence" value="ECO:0007669"/>
    <property type="project" value="InterPro"/>
</dbReference>
<evidence type="ECO:0000256" key="8">
    <source>
        <dbReference type="ARBA" id="ARBA00022989"/>
    </source>
</evidence>
<sequence>MTTTVSERPAAGQLPVAGTPAVRRAFLRLLMSEKRRALAAVGLHLVAAVAAAVAPLLLGEMLDELAAGKGTGVVDRLALGLIASIVAVVAFTWLGTFVSHRLGEKLSARMRVEFVDRALRLPMPVVEQAGSGDLMTRSSADVPEAGVLFRDGLPQIIVSVLKVVVFLAAMLWASPVLGLCMLVVAPGLVIGTRWYLKRARDGYLNERQAESGIGDTIGASADGARTTETYRLRAQRDGAGDDTVARHWRAARYTLYLRSVFFPFLDGSYALPTAAVLLVGGALYFDGSITLGTVAACAVLTRQIMFPIDHILMWVEKVQRGFAAMSRIEGVAEAEDTGAAATAELPADGTVDLADVRYAYPSGVRDVLHGVSLSVPAGQRLAVVGPSGAGKSTLARLVSGSDSPREGRATIGGVDVAALPLDERRRRVTLVTQEHHVFTASLRDNLILAKAEATDQELRDALTAVGADWAADLPDGLDTALGGKARELDAASAQQIALARIILADPDVVILDEATAMLDPRAARDTERALGAVLEGRTVIAIAHRLHTAHDADRIAVVEDGRVAELGSHDELIALDGHYAGLWRAWHGEPEGLKAADEDHYAAAGNPV</sequence>
<dbReference type="Gene3D" id="3.40.50.300">
    <property type="entry name" value="P-loop containing nucleotide triphosphate hydrolases"/>
    <property type="match status" value="1"/>
</dbReference>
<evidence type="ECO:0000256" key="4">
    <source>
        <dbReference type="ARBA" id="ARBA00022519"/>
    </source>
</evidence>
<evidence type="ECO:0000256" key="6">
    <source>
        <dbReference type="ARBA" id="ARBA00022741"/>
    </source>
</evidence>
<accession>A0A1G9MLW2</accession>
<evidence type="ECO:0000259" key="12">
    <source>
        <dbReference type="PROSITE" id="PS50929"/>
    </source>
</evidence>
<keyword evidence="7" id="KW-0067">ATP-binding</keyword>
<keyword evidence="9 10" id="KW-0472">Membrane</keyword>
<evidence type="ECO:0000256" key="7">
    <source>
        <dbReference type="ARBA" id="ARBA00022840"/>
    </source>
</evidence>
<evidence type="ECO:0000313" key="13">
    <source>
        <dbReference type="EMBL" id="SDL75199.1"/>
    </source>
</evidence>
<dbReference type="Pfam" id="PF00005">
    <property type="entry name" value="ABC_tran"/>
    <property type="match status" value="1"/>
</dbReference>
<evidence type="ECO:0000256" key="5">
    <source>
        <dbReference type="ARBA" id="ARBA00022692"/>
    </source>
</evidence>
<dbReference type="PROSITE" id="PS50929">
    <property type="entry name" value="ABC_TM1F"/>
    <property type="match status" value="1"/>
</dbReference>
<evidence type="ECO:0000256" key="2">
    <source>
        <dbReference type="ARBA" id="ARBA00022448"/>
    </source>
</evidence>
<keyword evidence="2" id="KW-0813">Transport</keyword>
<dbReference type="OrthoDB" id="9806127at2"/>
<comment type="subcellular location">
    <subcellularLocation>
        <location evidence="1">Cell membrane</location>
        <topology evidence="1">Multi-pass membrane protein</topology>
    </subcellularLocation>
</comment>
<dbReference type="InterPro" id="IPR011527">
    <property type="entry name" value="ABC1_TM_dom"/>
</dbReference>
<dbReference type="InterPro" id="IPR039421">
    <property type="entry name" value="Type_1_exporter"/>
</dbReference>
<dbReference type="EMBL" id="FNGF01000009">
    <property type="protein sequence ID" value="SDL75199.1"/>
    <property type="molecule type" value="Genomic_DNA"/>
</dbReference>
<dbReference type="GO" id="GO:0034040">
    <property type="term" value="F:ATPase-coupled lipid transmembrane transporter activity"/>
    <property type="evidence" value="ECO:0007669"/>
    <property type="project" value="TreeGrafter"/>
</dbReference>
<feature type="domain" description="ABC transmembrane type-1" evidence="12">
    <location>
        <begin position="38"/>
        <end position="320"/>
    </location>
</feature>
<keyword evidence="8 10" id="KW-1133">Transmembrane helix</keyword>
<keyword evidence="6" id="KW-0547">Nucleotide-binding</keyword>
<keyword evidence="4" id="KW-0997">Cell inner membrane</keyword>
<dbReference type="InterPro" id="IPR003593">
    <property type="entry name" value="AAA+_ATPase"/>
</dbReference>
<proteinExistence type="predicted"/>
<dbReference type="SUPFAM" id="SSF90123">
    <property type="entry name" value="ABC transporter transmembrane region"/>
    <property type="match status" value="1"/>
</dbReference>